<dbReference type="EMBL" id="WTVM01000023">
    <property type="protein sequence ID" value="NMG02456.1"/>
    <property type="molecule type" value="Genomic_DNA"/>
</dbReference>
<comment type="caution">
    <text evidence="1">The sequence shown here is derived from an EMBL/GenBank/DDBJ whole genome shotgun (WGS) entry which is preliminary data.</text>
</comment>
<protein>
    <submittedName>
        <fullName evidence="1">DUF1850 domain-containing protein</fullName>
    </submittedName>
</protein>
<dbReference type="Pfam" id="PF08905">
    <property type="entry name" value="DUF1850"/>
    <property type="match status" value="1"/>
</dbReference>
<gene>
    <name evidence="1" type="ORF">GPA21_05670</name>
</gene>
<keyword evidence="2" id="KW-1185">Reference proteome</keyword>
<name>A0A972F6I3_9RHOO</name>
<evidence type="ECO:0000313" key="1">
    <source>
        <dbReference type="EMBL" id="NMG02456.1"/>
    </source>
</evidence>
<organism evidence="1 2">
    <name type="scientific">Azoarcus taiwanensis</name>
    <dbReference type="NCBI Taxonomy" id="666964"/>
    <lineage>
        <taxon>Bacteria</taxon>
        <taxon>Pseudomonadati</taxon>
        <taxon>Pseudomonadota</taxon>
        <taxon>Betaproteobacteria</taxon>
        <taxon>Rhodocyclales</taxon>
        <taxon>Zoogloeaceae</taxon>
        <taxon>Azoarcus</taxon>
    </lineage>
</organism>
<dbReference type="AlphaFoldDB" id="A0A972F6I3"/>
<proteinExistence type="predicted"/>
<dbReference type="InterPro" id="IPR015001">
    <property type="entry name" value="DUF1850"/>
</dbReference>
<evidence type="ECO:0000313" key="2">
    <source>
        <dbReference type="Proteomes" id="UP000599523"/>
    </source>
</evidence>
<sequence>MVELPLEEGQSWCLLWNHSVAGFTVRDCFVWQSPHLRLQSSHQPDFAAGLGHFQGRGQMRVADEGGYLIDCIDEKLPDNRLILRVGARTVDHRIKIGDQIISLSERAAGERVGIQVVVQATAN</sequence>
<dbReference type="Proteomes" id="UP000599523">
    <property type="component" value="Unassembled WGS sequence"/>
</dbReference>
<accession>A0A972F6I3</accession>
<reference evidence="1" key="1">
    <citation type="submission" date="2019-12" db="EMBL/GenBank/DDBJ databases">
        <title>Comparative genomics gives insights into the taxonomy of the Azoarcus-Aromatoleum group and reveals separate origins of nif in the plant-associated Azoarcus and non-plant-associated Aromatoleum sub-groups.</title>
        <authorList>
            <person name="Lafos M."/>
            <person name="Maluk M."/>
            <person name="Batista M."/>
            <person name="Junghare M."/>
            <person name="Carmona M."/>
            <person name="Faoro H."/>
            <person name="Cruz L.M."/>
            <person name="Battistoni F."/>
            <person name="De Souza E."/>
            <person name="Pedrosa F."/>
            <person name="Chen W.-M."/>
            <person name="Poole P.S."/>
            <person name="Dixon R.A."/>
            <person name="James E.K."/>
        </authorList>
    </citation>
    <scope>NUCLEOTIDE SEQUENCE</scope>
    <source>
        <strain evidence="1">NSC3</strain>
    </source>
</reference>